<evidence type="ECO:0000313" key="1">
    <source>
        <dbReference type="EMBL" id="MBA2933963.1"/>
    </source>
</evidence>
<dbReference type="InterPro" id="IPR011990">
    <property type="entry name" value="TPR-like_helical_dom_sf"/>
</dbReference>
<keyword evidence="2" id="KW-1185">Reference proteome</keyword>
<comment type="caution">
    <text evidence="1">The sequence shown here is derived from an EMBL/GenBank/DDBJ whole genome shotgun (WGS) entry which is preliminary data.</text>
</comment>
<gene>
    <name evidence="1" type="ORF">HZF05_07600</name>
</gene>
<dbReference type="RefSeq" id="WP_160365571.1">
    <property type="nucleotide sequence ID" value="NZ_JACEIB010000004.1"/>
</dbReference>
<evidence type="ECO:0000313" key="2">
    <source>
        <dbReference type="Proteomes" id="UP000570166"/>
    </source>
</evidence>
<reference evidence="1 2" key="1">
    <citation type="submission" date="2020-07" db="EMBL/GenBank/DDBJ databases">
        <authorList>
            <person name="Sun Q."/>
        </authorList>
    </citation>
    <scope>NUCLEOTIDE SEQUENCE [LARGE SCALE GENOMIC DNA]</scope>
    <source>
        <strain evidence="1 2">CGMCC 1.13654</strain>
    </source>
</reference>
<dbReference type="EMBL" id="JACEIB010000004">
    <property type="protein sequence ID" value="MBA2933963.1"/>
    <property type="molecule type" value="Genomic_DNA"/>
</dbReference>
<sequence>MPEGAEKICFVVMGFGRKTDYESGRTLDLDATYEAIIEPAVLSHGMRCIRADEVMHSGVIDLPMYEMLYHADLVIADISTGNVNAIYELGVRHALKPRATIIMSEDKGRVYFDLNHINTLKYRHLGDDIGVRDARTAEAALSALIGKVLAGMATDSPVYTFLPKLTQPSLSAAQLDKLVERAEMAQDERMSLMRKGESAIEANRFEEAKAAFARAIDLKAGEPGAIVEPYLIQRLALATYKSQEPDSIEALVAARKILLQLDPETSNDPETTGLMGAICKRLWRLTGERRQIDLAIRYYGRGFTIRNDYYNGENLALCYELRAPGQTDPDEARFDLMSAVKVRSAVIDIAEDLVRSSTFEERSDRKWIFATLANCYFAIGQIAKAGDYEERFLAFGPPRWEYESFMAGKQAVIAIHGIDGVLI</sequence>
<dbReference type="Pfam" id="PF20308">
    <property type="entry name" value="TPR-S"/>
    <property type="match status" value="1"/>
</dbReference>
<protein>
    <recommendedName>
        <fullName evidence="3">DUF4071 domain-containing protein</fullName>
    </recommendedName>
</protein>
<dbReference type="SUPFAM" id="SSF48452">
    <property type="entry name" value="TPR-like"/>
    <property type="match status" value="1"/>
</dbReference>
<dbReference type="AlphaFoldDB" id="A0A838L3B0"/>
<proteinExistence type="predicted"/>
<organism evidence="1 2">
    <name type="scientific">Sphingomonas chungangi</name>
    <dbReference type="NCBI Taxonomy" id="2683589"/>
    <lineage>
        <taxon>Bacteria</taxon>
        <taxon>Pseudomonadati</taxon>
        <taxon>Pseudomonadota</taxon>
        <taxon>Alphaproteobacteria</taxon>
        <taxon>Sphingomonadales</taxon>
        <taxon>Sphingomonadaceae</taxon>
        <taxon>Sphingomonas</taxon>
    </lineage>
</organism>
<dbReference type="Gene3D" id="1.25.40.10">
    <property type="entry name" value="Tetratricopeptide repeat domain"/>
    <property type="match status" value="1"/>
</dbReference>
<accession>A0A838L3B0</accession>
<evidence type="ECO:0008006" key="3">
    <source>
        <dbReference type="Google" id="ProtNLM"/>
    </source>
</evidence>
<name>A0A838L3B0_9SPHN</name>
<dbReference type="Proteomes" id="UP000570166">
    <property type="component" value="Unassembled WGS sequence"/>
</dbReference>
<dbReference type="InterPro" id="IPR046880">
    <property type="entry name" value="TPR-S"/>
</dbReference>